<dbReference type="AlphaFoldDB" id="A0A0A9GWS8"/>
<name>A0A0A9GWS8_ARUDO</name>
<organism evidence="1">
    <name type="scientific">Arundo donax</name>
    <name type="common">Giant reed</name>
    <name type="synonym">Donax arundinaceus</name>
    <dbReference type="NCBI Taxonomy" id="35708"/>
    <lineage>
        <taxon>Eukaryota</taxon>
        <taxon>Viridiplantae</taxon>
        <taxon>Streptophyta</taxon>
        <taxon>Embryophyta</taxon>
        <taxon>Tracheophyta</taxon>
        <taxon>Spermatophyta</taxon>
        <taxon>Magnoliopsida</taxon>
        <taxon>Liliopsida</taxon>
        <taxon>Poales</taxon>
        <taxon>Poaceae</taxon>
        <taxon>PACMAD clade</taxon>
        <taxon>Arundinoideae</taxon>
        <taxon>Arundineae</taxon>
        <taxon>Arundo</taxon>
    </lineage>
</organism>
<reference evidence="1" key="1">
    <citation type="submission" date="2014-09" db="EMBL/GenBank/DDBJ databases">
        <authorList>
            <person name="Magalhaes I.L.F."/>
            <person name="Oliveira U."/>
            <person name="Santos F.R."/>
            <person name="Vidigal T.H.D.A."/>
            <person name="Brescovit A.D."/>
            <person name="Santos A.J."/>
        </authorList>
    </citation>
    <scope>NUCLEOTIDE SEQUENCE</scope>
    <source>
        <tissue evidence="1">Shoot tissue taken approximately 20 cm above the soil surface</tissue>
    </source>
</reference>
<sequence length="42" mass="4875">MANMLKGQDHIMFELGLIEHGMGVLHYQLVRLHHLSNNKYGQ</sequence>
<proteinExistence type="predicted"/>
<reference evidence="1" key="2">
    <citation type="journal article" date="2015" name="Data Brief">
        <title>Shoot transcriptome of the giant reed, Arundo donax.</title>
        <authorList>
            <person name="Barrero R.A."/>
            <person name="Guerrero F.D."/>
            <person name="Moolhuijzen P."/>
            <person name="Goolsby J.A."/>
            <person name="Tidwell J."/>
            <person name="Bellgard S.E."/>
            <person name="Bellgard M.I."/>
        </authorList>
    </citation>
    <scope>NUCLEOTIDE SEQUENCE</scope>
    <source>
        <tissue evidence="1">Shoot tissue taken approximately 20 cm above the soil surface</tissue>
    </source>
</reference>
<evidence type="ECO:0000313" key="1">
    <source>
        <dbReference type="EMBL" id="JAE27016.1"/>
    </source>
</evidence>
<dbReference type="EMBL" id="GBRH01170880">
    <property type="protein sequence ID" value="JAE27016.1"/>
    <property type="molecule type" value="Transcribed_RNA"/>
</dbReference>
<accession>A0A0A9GWS8</accession>
<protein>
    <submittedName>
        <fullName evidence="1">Uncharacterized protein</fullName>
    </submittedName>
</protein>